<organism evidence="3">
    <name type="scientific">Gongylonema pulchrum</name>
    <dbReference type="NCBI Taxonomy" id="637853"/>
    <lineage>
        <taxon>Eukaryota</taxon>
        <taxon>Metazoa</taxon>
        <taxon>Ecdysozoa</taxon>
        <taxon>Nematoda</taxon>
        <taxon>Chromadorea</taxon>
        <taxon>Rhabditida</taxon>
        <taxon>Spirurina</taxon>
        <taxon>Spiruromorpha</taxon>
        <taxon>Spiruroidea</taxon>
        <taxon>Gongylonematidae</taxon>
        <taxon>Gongylonema</taxon>
    </lineage>
</organism>
<dbReference type="WBParaSite" id="GPUH_0001303701-mRNA-1">
    <property type="protein sequence ID" value="GPUH_0001303701-mRNA-1"/>
    <property type="gene ID" value="GPUH_0001303701"/>
</dbReference>
<reference evidence="1 2" key="2">
    <citation type="submission" date="2018-11" db="EMBL/GenBank/DDBJ databases">
        <authorList>
            <consortium name="Pathogen Informatics"/>
        </authorList>
    </citation>
    <scope>NUCLEOTIDE SEQUENCE [LARGE SCALE GENOMIC DNA]</scope>
</reference>
<evidence type="ECO:0000313" key="2">
    <source>
        <dbReference type="Proteomes" id="UP000271098"/>
    </source>
</evidence>
<keyword evidence="2" id="KW-1185">Reference proteome</keyword>
<dbReference type="Proteomes" id="UP000271098">
    <property type="component" value="Unassembled WGS sequence"/>
</dbReference>
<proteinExistence type="predicted"/>
<name>A0A183DWD2_9BILA</name>
<reference evidence="3" key="1">
    <citation type="submission" date="2016-06" db="UniProtKB">
        <authorList>
            <consortium name="WormBaseParasite"/>
        </authorList>
    </citation>
    <scope>IDENTIFICATION</scope>
</reference>
<evidence type="ECO:0000313" key="1">
    <source>
        <dbReference type="EMBL" id="VDN21494.1"/>
    </source>
</evidence>
<dbReference type="AlphaFoldDB" id="A0A183DWD2"/>
<gene>
    <name evidence="1" type="ORF">GPUH_LOCUS13023</name>
</gene>
<protein>
    <submittedName>
        <fullName evidence="3">DUF3694 domain-containing protein</fullName>
    </submittedName>
</protein>
<accession>A0A183DWD2</accession>
<evidence type="ECO:0000313" key="3">
    <source>
        <dbReference type="WBParaSite" id="GPUH_0001303701-mRNA-1"/>
    </source>
</evidence>
<dbReference type="EMBL" id="UYRT01079844">
    <property type="protein sequence ID" value="VDN21494.1"/>
    <property type="molecule type" value="Genomic_DNA"/>
</dbReference>
<sequence length="108" mass="12661">MYYFRLELKPFLLGETDVAPKCIDPEKTISPIPYALVKEVEKVDIETEIHGEMIWYTLTHNISPERTVTYSGSVCDEDYYSKFLKFWKRKCKVHLDFDLKGGFRSPSS</sequence>